<sequence>MPFYTPCLLSFSTARSGSLHGVHQLLTVLKDRCQLHRLQPVPGLSECRAAAMIAVPGIPTCGGCTPNPRRYSIVNDNKVHHSVVGMTLGAAPCPSHCPMSVQECNAGTRRIP</sequence>
<reference evidence="1 2" key="1">
    <citation type="submission" date="2021-08" db="EMBL/GenBank/DDBJ databases">
        <title>Draft Genome Sequence of Phanerochaete sordida strain YK-624.</title>
        <authorList>
            <person name="Mori T."/>
            <person name="Dohra H."/>
            <person name="Suzuki T."/>
            <person name="Kawagishi H."/>
            <person name="Hirai H."/>
        </authorList>
    </citation>
    <scope>NUCLEOTIDE SEQUENCE [LARGE SCALE GENOMIC DNA]</scope>
    <source>
        <strain evidence="1 2">YK-624</strain>
    </source>
</reference>
<dbReference type="Proteomes" id="UP000703269">
    <property type="component" value="Unassembled WGS sequence"/>
</dbReference>
<comment type="caution">
    <text evidence="1">The sequence shown here is derived from an EMBL/GenBank/DDBJ whole genome shotgun (WGS) entry which is preliminary data.</text>
</comment>
<protein>
    <submittedName>
        <fullName evidence="1">Uncharacterized protein</fullName>
    </submittedName>
</protein>
<gene>
    <name evidence="1" type="ORF">PsYK624_016030</name>
</gene>
<proteinExistence type="predicted"/>
<accession>A0A9P3L8H5</accession>
<name>A0A9P3L8H5_9APHY</name>
<evidence type="ECO:0000313" key="2">
    <source>
        <dbReference type="Proteomes" id="UP000703269"/>
    </source>
</evidence>
<dbReference type="EMBL" id="BPQB01000002">
    <property type="protein sequence ID" value="GJE85524.1"/>
    <property type="molecule type" value="Genomic_DNA"/>
</dbReference>
<evidence type="ECO:0000313" key="1">
    <source>
        <dbReference type="EMBL" id="GJE85524.1"/>
    </source>
</evidence>
<keyword evidence="2" id="KW-1185">Reference proteome</keyword>
<organism evidence="1 2">
    <name type="scientific">Phanerochaete sordida</name>
    <dbReference type="NCBI Taxonomy" id="48140"/>
    <lineage>
        <taxon>Eukaryota</taxon>
        <taxon>Fungi</taxon>
        <taxon>Dikarya</taxon>
        <taxon>Basidiomycota</taxon>
        <taxon>Agaricomycotina</taxon>
        <taxon>Agaricomycetes</taxon>
        <taxon>Polyporales</taxon>
        <taxon>Phanerochaetaceae</taxon>
        <taxon>Phanerochaete</taxon>
    </lineage>
</organism>
<dbReference type="AlphaFoldDB" id="A0A9P3L8H5"/>